<sequence>MRLLLRMLLLLRIWLLPLPCVQGGMLPPPGPPPWSPPPPPLLMLPMARNCSNGILGAIPSSPGGSGPILPGPGGPPSCCDRGGPKRDPPDGPLSPPRPPGPPLPPLLLLLLLL</sequence>
<dbReference type="EMBL" id="GGFL01009715">
    <property type="protein sequence ID" value="MBW73893.1"/>
    <property type="molecule type" value="Transcribed_RNA"/>
</dbReference>
<evidence type="ECO:0000256" key="1">
    <source>
        <dbReference type="SAM" id="MobiDB-lite"/>
    </source>
</evidence>
<organism evidence="3">
    <name type="scientific">Anopheles darlingi</name>
    <name type="common">Mosquito</name>
    <dbReference type="NCBI Taxonomy" id="43151"/>
    <lineage>
        <taxon>Eukaryota</taxon>
        <taxon>Metazoa</taxon>
        <taxon>Ecdysozoa</taxon>
        <taxon>Arthropoda</taxon>
        <taxon>Hexapoda</taxon>
        <taxon>Insecta</taxon>
        <taxon>Pterygota</taxon>
        <taxon>Neoptera</taxon>
        <taxon>Endopterygota</taxon>
        <taxon>Diptera</taxon>
        <taxon>Nematocera</taxon>
        <taxon>Culicoidea</taxon>
        <taxon>Culicidae</taxon>
        <taxon>Anophelinae</taxon>
        <taxon>Anopheles</taxon>
    </lineage>
</organism>
<reference evidence="3" key="1">
    <citation type="submission" date="2018-01" db="EMBL/GenBank/DDBJ databases">
        <title>An insight into the sialome of Amazonian anophelines.</title>
        <authorList>
            <person name="Ribeiro J.M."/>
            <person name="Scarpassa V."/>
            <person name="Calvo E."/>
        </authorList>
    </citation>
    <scope>NUCLEOTIDE SEQUENCE</scope>
</reference>
<feature type="compositionally biased region" description="Pro residues" evidence="1">
    <location>
        <begin position="90"/>
        <end position="104"/>
    </location>
</feature>
<feature type="signal peptide" evidence="2">
    <location>
        <begin position="1"/>
        <end position="23"/>
    </location>
</feature>
<accession>A0A2M4D8J9</accession>
<feature type="chain" id="PRO_5014941273" evidence="2">
    <location>
        <begin position="24"/>
        <end position="113"/>
    </location>
</feature>
<proteinExistence type="predicted"/>
<dbReference type="GO" id="GO:0005581">
    <property type="term" value="C:collagen trimer"/>
    <property type="evidence" value="ECO:0007669"/>
    <property type="project" value="UniProtKB-KW"/>
</dbReference>
<keyword evidence="2" id="KW-0732">Signal</keyword>
<evidence type="ECO:0000256" key="2">
    <source>
        <dbReference type="SAM" id="SignalP"/>
    </source>
</evidence>
<feature type="region of interest" description="Disordered" evidence="1">
    <location>
        <begin position="54"/>
        <end position="104"/>
    </location>
</feature>
<dbReference type="AlphaFoldDB" id="A0A2M4D8J9"/>
<name>A0A2M4D8J9_ANODA</name>
<evidence type="ECO:0000313" key="3">
    <source>
        <dbReference type="EMBL" id="MBW73893.1"/>
    </source>
</evidence>
<protein>
    <submittedName>
        <fullName evidence="3">Putative collagen alpha-5iv chain-like protein</fullName>
    </submittedName>
</protein>
<keyword evidence="3" id="KW-0176">Collagen</keyword>